<proteinExistence type="predicted"/>
<feature type="region of interest" description="Disordered" evidence="1">
    <location>
        <begin position="85"/>
        <end position="105"/>
    </location>
</feature>
<dbReference type="EMBL" id="MU866483">
    <property type="protein sequence ID" value="KAK4171938.1"/>
    <property type="molecule type" value="Genomic_DNA"/>
</dbReference>
<reference evidence="2" key="2">
    <citation type="submission" date="2023-05" db="EMBL/GenBank/DDBJ databases">
        <authorList>
            <consortium name="Lawrence Berkeley National Laboratory"/>
            <person name="Steindorff A."/>
            <person name="Hensen N."/>
            <person name="Bonometti L."/>
            <person name="Westerberg I."/>
            <person name="Brannstrom I.O."/>
            <person name="Guillou S."/>
            <person name="Cros-Aarteil S."/>
            <person name="Calhoun S."/>
            <person name="Haridas S."/>
            <person name="Kuo A."/>
            <person name="Mondo S."/>
            <person name="Pangilinan J."/>
            <person name="Riley R."/>
            <person name="Labutti K."/>
            <person name="Andreopoulos B."/>
            <person name="Lipzen A."/>
            <person name="Chen C."/>
            <person name="Yanf M."/>
            <person name="Daum C."/>
            <person name="Ng V."/>
            <person name="Clum A."/>
            <person name="Ohm R."/>
            <person name="Martin F."/>
            <person name="Silar P."/>
            <person name="Natvig D."/>
            <person name="Lalanne C."/>
            <person name="Gautier V."/>
            <person name="Ament-Velasquez S.L."/>
            <person name="Kruys A."/>
            <person name="Hutchinson M.I."/>
            <person name="Powell A.J."/>
            <person name="Barry K."/>
            <person name="Miller A.N."/>
            <person name="Grigoriev I.V."/>
            <person name="Debuchy R."/>
            <person name="Gladieux P."/>
            <person name="Thoren M.H."/>
            <person name="Johannesson H."/>
        </authorList>
    </citation>
    <scope>NUCLEOTIDE SEQUENCE</scope>
    <source>
        <strain evidence="2">CBS 892.96</strain>
    </source>
</reference>
<organism evidence="2 3">
    <name type="scientific">Triangularia setosa</name>
    <dbReference type="NCBI Taxonomy" id="2587417"/>
    <lineage>
        <taxon>Eukaryota</taxon>
        <taxon>Fungi</taxon>
        <taxon>Dikarya</taxon>
        <taxon>Ascomycota</taxon>
        <taxon>Pezizomycotina</taxon>
        <taxon>Sordariomycetes</taxon>
        <taxon>Sordariomycetidae</taxon>
        <taxon>Sordariales</taxon>
        <taxon>Podosporaceae</taxon>
        <taxon>Triangularia</taxon>
    </lineage>
</organism>
<protein>
    <submittedName>
        <fullName evidence="2">Uncharacterized protein</fullName>
    </submittedName>
</protein>
<accession>A0AAN7A2R1</accession>
<evidence type="ECO:0000313" key="3">
    <source>
        <dbReference type="Proteomes" id="UP001302321"/>
    </source>
</evidence>
<dbReference type="AlphaFoldDB" id="A0AAN7A2R1"/>
<comment type="caution">
    <text evidence="2">The sequence shown here is derived from an EMBL/GenBank/DDBJ whole genome shotgun (WGS) entry which is preliminary data.</text>
</comment>
<gene>
    <name evidence="2" type="ORF">QBC36DRAFT_294852</name>
</gene>
<dbReference type="Proteomes" id="UP001302321">
    <property type="component" value="Unassembled WGS sequence"/>
</dbReference>
<reference evidence="2" key="1">
    <citation type="journal article" date="2023" name="Mol. Phylogenet. Evol.">
        <title>Genome-scale phylogeny and comparative genomics of the fungal order Sordariales.</title>
        <authorList>
            <person name="Hensen N."/>
            <person name="Bonometti L."/>
            <person name="Westerberg I."/>
            <person name="Brannstrom I.O."/>
            <person name="Guillou S."/>
            <person name="Cros-Aarteil S."/>
            <person name="Calhoun S."/>
            <person name="Haridas S."/>
            <person name="Kuo A."/>
            <person name="Mondo S."/>
            <person name="Pangilinan J."/>
            <person name="Riley R."/>
            <person name="LaButti K."/>
            <person name="Andreopoulos B."/>
            <person name="Lipzen A."/>
            <person name="Chen C."/>
            <person name="Yan M."/>
            <person name="Daum C."/>
            <person name="Ng V."/>
            <person name="Clum A."/>
            <person name="Steindorff A."/>
            <person name="Ohm R.A."/>
            <person name="Martin F."/>
            <person name="Silar P."/>
            <person name="Natvig D.O."/>
            <person name="Lalanne C."/>
            <person name="Gautier V."/>
            <person name="Ament-Velasquez S.L."/>
            <person name="Kruys A."/>
            <person name="Hutchinson M.I."/>
            <person name="Powell A.J."/>
            <person name="Barry K."/>
            <person name="Miller A.N."/>
            <person name="Grigoriev I.V."/>
            <person name="Debuchy R."/>
            <person name="Gladieux P."/>
            <person name="Hiltunen Thoren M."/>
            <person name="Johannesson H."/>
        </authorList>
    </citation>
    <scope>NUCLEOTIDE SEQUENCE</scope>
    <source>
        <strain evidence="2">CBS 892.96</strain>
    </source>
</reference>
<evidence type="ECO:0000256" key="1">
    <source>
        <dbReference type="SAM" id="MobiDB-lite"/>
    </source>
</evidence>
<sequence>MAASRLKSLGPRQLTIFVVYLLATPNRYPEAAFNPVSPDEISNDDEGVFNPDSFDGTKWVGTDYSPVDSDSISIAGRQAMKKCATRKLDPSRHLQLSPPQSLGAM</sequence>
<keyword evidence="3" id="KW-1185">Reference proteome</keyword>
<name>A0AAN7A2R1_9PEZI</name>
<evidence type="ECO:0000313" key="2">
    <source>
        <dbReference type="EMBL" id="KAK4171938.1"/>
    </source>
</evidence>